<proteinExistence type="predicted"/>
<reference evidence="1" key="1">
    <citation type="submission" date="2015-04" db="EMBL/GenBank/DDBJ databases">
        <title>The genome sequence of the plant pathogenic Rhizarian Plasmodiophora brassicae reveals insights in its biotrophic life cycle and the origin of chitin synthesis.</title>
        <authorList>
            <person name="Schwelm A."/>
            <person name="Fogelqvist J."/>
            <person name="Knaust A."/>
            <person name="Julke S."/>
            <person name="Lilja T."/>
            <person name="Dhandapani V."/>
            <person name="Bonilla-Rosso G."/>
            <person name="Karlsson M."/>
            <person name="Shevchenko A."/>
            <person name="Choi S.R."/>
            <person name="Kim H.G."/>
            <person name="Park J.Y."/>
            <person name="Lim Y.P."/>
            <person name="Ludwig-Muller J."/>
            <person name="Dixelius C."/>
        </authorList>
    </citation>
    <scope>NUCLEOTIDE SEQUENCE</scope>
    <source>
        <tissue evidence="1">Potato root galls</tissue>
    </source>
</reference>
<evidence type="ECO:0000313" key="1">
    <source>
        <dbReference type="EMBL" id="CRZ06709.1"/>
    </source>
</evidence>
<dbReference type="EMBL" id="HACM01006267">
    <property type="protein sequence ID" value="CRZ06709.1"/>
    <property type="molecule type" value="Transcribed_RNA"/>
</dbReference>
<name>A0A0H5RDT5_9EUKA</name>
<organism evidence="1">
    <name type="scientific">Spongospora subterranea</name>
    <dbReference type="NCBI Taxonomy" id="70186"/>
    <lineage>
        <taxon>Eukaryota</taxon>
        <taxon>Sar</taxon>
        <taxon>Rhizaria</taxon>
        <taxon>Endomyxa</taxon>
        <taxon>Phytomyxea</taxon>
        <taxon>Plasmodiophorida</taxon>
        <taxon>Plasmodiophoridae</taxon>
        <taxon>Spongospora</taxon>
    </lineage>
</organism>
<accession>A0A0H5RDT5</accession>
<protein>
    <submittedName>
        <fullName evidence="1">Uncharacterized protein</fullName>
    </submittedName>
</protein>
<dbReference type="AlphaFoldDB" id="A0A0H5RDT5"/>
<sequence>MPCTFLSSAERLNRNYSVVGKHDNGQFMAKFESSSRSPSLRIFDSAIEELQSENPNATKWFEWWLRDAVARLIFACKSCTDKEFEEMARSDSNPIESMHSTFYQIADRKNSLVYGMSILTMFSESLRQDFEDVASGVTVHYGQAERWKKQIEKYARKAPVVIRNRKTCQ</sequence>